<dbReference type="PROSITE" id="PS50137">
    <property type="entry name" value="DS_RBD"/>
    <property type="match status" value="1"/>
</dbReference>
<dbReference type="SUPFAM" id="SSF54768">
    <property type="entry name" value="dsRNA-binding domain-like"/>
    <property type="match status" value="1"/>
</dbReference>
<dbReference type="Gene3D" id="1.10.1520.10">
    <property type="entry name" value="Ribonuclease III domain"/>
    <property type="match status" value="1"/>
</dbReference>
<feature type="region of interest" description="Disordered" evidence="3">
    <location>
        <begin position="169"/>
        <end position="224"/>
    </location>
</feature>
<dbReference type="Pfam" id="PF14622">
    <property type="entry name" value="Ribonucleas_3_3"/>
    <property type="match status" value="1"/>
</dbReference>
<dbReference type="Gene3D" id="3.30.160.20">
    <property type="match status" value="1"/>
</dbReference>
<dbReference type="Pfam" id="PF00035">
    <property type="entry name" value="dsrm"/>
    <property type="match status" value="1"/>
</dbReference>
<feature type="region of interest" description="Disordered" evidence="3">
    <location>
        <begin position="1"/>
        <end position="28"/>
    </location>
</feature>
<dbReference type="SMART" id="SM00535">
    <property type="entry name" value="RIBOc"/>
    <property type="match status" value="1"/>
</dbReference>
<dbReference type="EMBL" id="BRPK01000003">
    <property type="protein sequence ID" value="GLB35985.1"/>
    <property type="molecule type" value="Genomic_DNA"/>
</dbReference>
<dbReference type="SUPFAM" id="SSF69065">
    <property type="entry name" value="RNase III domain-like"/>
    <property type="match status" value="1"/>
</dbReference>
<evidence type="ECO:0000256" key="2">
    <source>
        <dbReference type="PROSITE-ProRule" id="PRU00266"/>
    </source>
</evidence>
<sequence length="305" mass="33968">MNNTTPGALTSAPLKRPRPADFSGQAPPLPKVSSDLILQVFTHISLRRSTGRAEDYGDNERLIQLGKAALDASVTCALFNKRPMLNTPEICSQREEALSNANVDKWVTMYNMRQKLRCHPDVFPTLNSPKETMSLFHAYLGGVYAEHGIETVQEWISHLLLGRESQPIIRPRSMDETPQQPIEAPPTKRVKSEQPPPYQQPPIFFASQPPPSPPRQRHTPPHMALPNPLAPAQPNLPFLPLFNQTAMQRRVTVEYPAEFSGPPHAGRWSVRCIVNGIQKGVGTGSSKQVAKEEAARQAYYAMGWT</sequence>
<organism evidence="6 7">
    <name type="scientific">Lyophyllum shimeji</name>
    <name type="common">Hon-shimeji</name>
    <name type="synonym">Tricholoma shimeji</name>
    <dbReference type="NCBI Taxonomy" id="47721"/>
    <lineage>
        <taxon>Eukaryota</taxon>
        <taxon>Fungi</taxon>
        <taxon>Dikarya</taxon>
        <taxon>Basidiomycota</taxon>
        <taxon>Agaricomycotina</taxon>
        <taxon>Agaricomycetes</taxon>
        <taxon>Agaricomycetidae</taxon>
        <taxon>Agaricales</taxon>
        <taxon>Tricholomatineae</taxon>
        <taxon>Lyophyllaceae</taxon>
        <taxon>Lyophyllum</taxon>
    </lineage>
</organism>
<keyword evidence="7" id="KW-1185">Reference proteome</keyword>
<evidence type="ECO:0000256" key="3">
    <source>
        <dbReference type="SAM" id="MobiDB-lite"/>
    </source>
</evidence>
<proteinExistence type="predicted"/>
<feature type="domain" description="RNase III" evidence="5">
    <location>
        <begin position="35"/>
        <end position="148"/>
    </location>
</feature>
<dbReference type="Proteomes" id="UP001063166">
    <property type="component" value="Unassembled WGS sequence"/>
</dbReference>
<dbReference type="GO" id="GO:0006396">
    <property type="term" value="P:RNA processing"/>
    <property type="evidence" value="ECO:0007669"/>
    <property type="project" value="InterPro"/>
</dbReference>
<protein>
    <submittedName>
        <fullName evidence="6">Double-stranded RNA binding motif containing protein</fullName>
    </submittedName>
</protein>
<comment type="caution">
    <text evidence="6">The sequence shown here is derived from an EMBL/GenBank/DDBJ whole genome shotgun (WGS) entry which is preliminary data.</text>
</comment>
<keyword evidence="1 2" id="KW-0694">RNA-binding</keyword>
<dbReference type="InterPro" id="IPR014720">
    <property type="entry name" value="dsRBD_dom"/>
</dbReference>
<dbReference type="OrthoDB" id="2392202at2759"/>
<feature type="domain" description="DRBM" evidence="4">
    <location>
        <begin position="234"/>
        <end position="304"/>
    </location>
</feature>
<dbReference type="InterPro" id="IPR036389">
    <property type="entry name" value="RNase_III_sf"/>
</dbReference>
<evidence type="ECO:0000256" key="1">
    <source>
        <dbReference type="ARBA" id="ARBA00022884"/>
    </source>
</evidence>
<dbReference type="AlphaFoldDB" id="A0A9P3PH54"/>
<accession>A0A9P3PH54</accession>
<dbReference type="InterPro" id="IPR000999">
    <property type="entry name" value="RNase_III_dom"/>
</dbReference>
<evidence type="ECO:0000313" key="7">
    <source>
        <dbReference type="Proteomes" id="UP001063166"/>
    </source>
</evidence>
<dbReference type="GO" id="GO:0003723">
    <property type="term" value="F:RNA binding"/>
    <property type="evidence" value="ECO:0007669"/>
    <property type="project" value="UniProtKB-UniRule"/>
</dbReference>
<evidence type="ECO:0000313" key="6">
    <source>
        <dbReference type="EMBL" id="GLB35985.1"/>
    </source>
</evidence>
<gene>
    <name evidence="6" type="ORF">LshimejAT787_0302730</name>
</gene>
<dbReference type="GO" id="GO:0004525">
    <property type="term" value="F:ribonuclease III activity"/>
    <property type="evidence" value="ECO:0007669"/>
    <property type="project" value="InterPro"/>
</dbReference>
<name>A0A9P3PH54_LYOSH</name>
<dbReference type="PROSITE" id="PS50142">
    <property type="entry name" value="RNASE_3_2"/>
    <property type="match status" value="1"/>
</dbReference>
<dbReference type="SMART" id="SM00358">
    <property type="entry name" value="DSRM"/>
    <property type="match status" value="1"/>
</dbReference>
<reference evidence="6" key="1">
    <citation type="submission" date="2022-07" db="EMBL/GenBank/DDBJ databases">
        <title>The genome of Lyophyllum shimeji provides insight into the initial evolution of ectomycorrhizal fungal genome.</title>
        <authorList>
            <person name="Kobayashi Y."/>
            <person name="Shibata T."/>
            <person name="Hirakawa H."/>
            <person name="Shigenobu S."/>
            <person name="Nishiyama T."/>
            <person name="Yamada A."/>
            <person name="Hasebe M."/>
            <person name="Kawaguchi M."/>
        </authorList>
    </citation>
    <scope>NUCLEOTIDE SEQUENCE</scope>
    <source>
        <strain evidence="6">AT787</strain>
    </source>
</reference>
<evidence type="ECO:0000259" key="4">
    <source>
        <dbReference type="PROSITE" id="PS50137"/>
    </source>
</evidence>
<evidence type="ECO:0000259" key="5">
    <source>
        <dbReference type="PROSITE" id="PS50142"/>
    </source>
</evidence>